<dbReference type="EMBL" id="AP018933">
    <property type="protein sequence ID" value="BBG29039.1"/>
    <property type="molecule type" value="Genomic_DNA"/>
</dbReference>
<keyword evidence="1" id="KW-0472">Membrane</keyword>
<keyword evidence="1" id="KW-1133">Transmembrane helix</keyword>
<dbReference type="Proteomes" id="UP000267342">
    <property type="component" value="Chromosome"/>
</dbReference>
<dbReference type="InterPro" id="IPR019651">
    <property type="entry name" value="Glutamate_DH_NAD-spec"/>
</dbReference>
<sequence length="679" mass="77544">MRSRTLPCGLYACQPSKASTTLGFLVVVFDFFILGINDVFILAVALSTLFASTLRLTLLLRLFGVQFLGQRTGSFGQSIQFGLNVILVIALERFFQSVGSRFDFLFLFCSRLVARFFKRLARCVNHAIGLIAQLHHFFEFLIFVLVRFSVTYHLVDLFVGQTARRFDDDGLFFAGRFVFRRHAQDTVGVEVEGNFDLRYTARCRRNVGQVETTERLVLGRLFTLTLQHVNGHGRLVIFCGREDLRFLGRDRRVLLDDRRHDTTHRFDTQRQRGNVEQQDVFDIAAQNTTLDRSTQCYGFIRVDVFARIFTEEFADFLLYQRHARLTTDQNDIVDVGSGQFGISQCCFARVERTLNQITNQCFQFGASHFDVQVFRTGLVSRDVRQIDVGLLSAGQFDFGFFSGFFQTLHSQRVARQVDSAVSFELFNQVVDDRVVEVFTTEEGVTVGGQHFELGFAVNVSYFDDGYVEGTTTQVVYRDRFVTTGLVHTVSQSGSGRLVDDTFDVQTRDAASVFSCLALRIVEVGRYGDDRFGHFFTEVVFGRFLHFLQHFSTDLRGSHFLAFDFYPRVAVVCFDDVVRHHVDVFLYDVIAELTADQTFYRIQRVFRVGDRLTFGRLTDQDFAVVSVCNDRRGSTTALCVFDDARLVTVEYRDTGVGGPQVNTDDTSHEYYLSILLNEPT</sequence>
<dbReference type="Pfam" id="PF10712">
    <property type="entry name" value="NAD-GH"/>
    <property type="match status" value="1"/>
</dbReference>
<proteinExistence type="predicted"/>
<keyword evidence="1" id="KW-0812">Transmembrane</keyword>
<name>A0A348HBN7_9GAMM</name>
<dbReference type="KEGG" id="zpl:ZBT109_0241"/>
<feature type="transmembrane region" description="Helical" evidence="1">
    <location>
        <begin position="28"/>
        <end position="54"/>
    </location>
</feature>
<evidence type="ECO:0000313" key="3">
    <source>
        <dbReference type="Proteomes" id="UP000267342"/>
    </source>
</evidence>
<accession>A0A348HBN7</accession>
<reference evidence="2 3" key="1">
    <citation type="submission" date="2018-09" db="EMBL/GenBank/DDBJ databases">
        <title>Zymobacter palmae IAM14233 (=T109) whole genome analysis.</title>
        <authorList>
            <person name="Yanase H."/>
        </authorList>
    </citation>
    <scope>NUCLEOTIDE SEQUENCE [LARGE SCALE GENOMIC DNA]</scope>
    <source>
        <strain evidence="2 3">IAM14233</strain>
    </source>
</reference>
<protein>
    <submittedName>
        <fullName evidence="2">Uncharacterized protein</fullName>
    </submittedName>
</protein>
<gene>
    <name evidence="2" type="ORF">ZBT109_0241</name>
</gene>
<evidence type="ECO:0000313" key="2">
    <source>
        <dbReference type="EMBL" id="BBG29039.1"/>
    </source>
</evidence>
<keyword evidence="3" id="KW-1185">Reference proteome</keyword>
<dbReference type="AlphaFoldDB" id="A0A348HBN7"/>
<organism evidence="2 3">
    <name type="scientific">Zymobacter palmae</name>
    <dbReference type="NCBI Taxonomy" id="33074"/>
    <lineage>
        <taxon>Bacteria</taxon>
        <taxon>Pseudomonadati</taxon>
        <taxon>Pseudomonadota</taxon>
        <taxon>Gammaproteobacteria</taxon>
        <taxon>Oceanospirillales</taxon>
        <taxon>Halomonadaceae</taxon>
        <taxon>Zymobacter group</taxon>
        <taxon>Zymobacter</taxon>
    </lineage>
</organism>
<evidence type="ECO:0000256" key="1">
    <source>
        <dbReference type="SAM" id="Phobius"/>
    </source>
</evidence>